<dbReference type="OrthoDB" id="2288928at2759"/>
<evidence type="ECO:0000256" key="3">
    <source>
        <dbReference type="ARBA" id="ARBA00022737"/>
    </source>
</evidence>
<evidence type="ECO:0000313" key="8">
    <source>
        <dbReference type="Proteomes" id="UP000473826"/>
    </source>
</evidence>
<dbReference type="InterPro" id="IPR036322">
    <property type="entry name" value="WD40_repeat_dom_sf"/>
</dbReference>
<dbReference type="SMART" id="SM00320">
    <property type="entry name" value="WD40"/>
    <property type="match status" value="5"/>
</dbReference>
<protein>
    <recommendedName>
        <fullName evidence="4">WD repeat-containing protein JIP5</fullName>
    </recommendedName>
    <alternativeName>
        <fullName evidence="5">WD repeat-containing protein jip5</fullName>
    </alternativeName>
</protein>
<dbReference type="Pfam" id="PF24796">
    <property type="entry name" value="WDR55"/>
    <property type="match status" value="1"/>
</dbReference>
<dbReference type="EMBL" id="QKWK01000012">
    <property type="protein sequence ID" value="TXT05048.1"/>
    <property type="molecule type" value="Genomic_DNA"/>
</dbReference>
<dbReference type="InterPro" id="IPR050505">
    <property type="entry name" value="WDR55/POC1"/>
</dbReference>
<dbReference type="Proteomes" id="UP000473826">
    <property type="component" value="Unassembled WGS sequence"/>
</dbReference>
<dbReference type="InterPro" id="IPR001680">
    <property type="entry name" value="WD40_rpt"/>
</dbReference>
<dbReference type="InterPro" id="IPR015943">
    <property type="entry name" value="WD40/YVTN_repeat-like_dom_sf"/>
</dbReference>
<dbReference type="PANTHER" id="PTHR44019:SF20">
    <property type="entry name" value="WD REPEAT-CONTAINING PROTEIN 55"/>
    <property type="match status" value="1"/>
</dbReference>
<evidence type="ECO:0000313" key="7">
    <source>
        <dbReference type="EMBL" id="TXT05048.1"/>
    </source>
</evidence>
<organism evidence="7 8">
    <name type="scientific">Vanrija humicola</name>
    <name type="common">Yeast</name>
    <name type="synonym">Cryptococcus humicola</name>
    <dbReference type="NCBI Taxonomy" id="5417"/>
    <lineage>
        <taxon>Eukaryota</taxon>
        <taxon>Fungi</taxon>
        <taxon>Dikarya</taxon>
        <taxon>Basidiomycota</taxon>
        <taxon>Agaricomycotina</taxon>
        <taxon>Tremellomycetes</taxon>
        <taxon>Trichosporonales</taxon>
        <taxon>Trichosporonaceae</taxon>
        <taxon>Vanrija</taxon>
    </lineage>
</organism>
<feature type="compositionally biased region" description="Acidic residues" evidence="6">
    <location>
        <begin position="258"/>
        <end position="307"/>
    </location>
</feature>
<dbReference type="PANTHER" id="PTHR44019">
    <property type="entry name" value="WD REPEAT-CONTAINING PROTEIN 55"/>
    <property type="match status" value="1"/>
</dbReference>
<sequence>MAVLWHRSPITDTLQPARRRSRYCPVRERGSTRVSLLALFSTRVPDPGISSSPVNRVICVNEQLVASGDDEGVVKFWDSRKPGDAIRTYTQHYDYISGFSYFEDKRQLVTTSGDGHLSAIDIRSSKAEPLTVSEDQEDELLSIAPIKGGSKVVVGTGLGILTVWNRKLGWGDCVDRIPGHPASVDAIVALTDDCIATGSEDGLVRVMQIQPNKFLGVIATHDEYPIERLALDRNGKWLGSVSHDQCVKLTDVEDLFVDSDDEDAAMDDSDDSDDEGMGAEAAEAAEDDEDDNDNDSDSSDVDMEEEETQKTKLSKRGQGIHAAKHAKAEADEGGFFDDL</sequence>
<evidence type="ECO:0000256" key="4">
    <source>
        <dbReference type="ARBA" id="ARBA00039238"/>
    </source>
</evidence>
<comment type="similarity">
    <text evidence="1">Belongs to the WD repeat WDR55 family.</text>
</comment>
<dbReference type="SUPFAM" id="SSF50978">
    <property type="entry name" value="WD40 repeat-like"/>
    <property type="match status" value="1"/>
</dbReference>
<keyword evidence="8" id="KW-1185">Reference proteome</keyword>
<feature type="region of interest" description="Disordered" evidence="6">
    <location>
        <begin position="258"/>
        <end position="339"/>
    </location>
</feature>
<dbReference type="Gene3D" id="2.130.10.10">
    <property type="entry name" value="YVTN repeat-like/Quinoprotein amine dehydrogenase"/>
    <property type="match status" value="1"/>
</dbReference>
<evidence type="ECO:0000256" key="1">
    <source>
        <dbReference type="ARBA" id="ARBA00007625"/>
    </source>
</evidence>
<dbReference type="AlphaFoldDB" id="A0A7D8UZJ3"/>
<evidence type="ECO:0000256" key="6">
    <source>
        <dbReference type="SAM" id="MobiDB-lite"/>
    </source>
</evidence>
<gene>
    <name evidence="7" type="ORF">VHUM_03868</name>
</gene>
<accession>A0A7D8UZJ3</accession>
<name>A0A7D8UZJ3_VANHU</name>
<keyword evidence="2" id="KW-0853">WD repeat</keyword>
<comment type="caution">
    <text evidence="7">The sequence shown here is derived from an EMBL/GenBank/DDBJ whole genome shotgun (WGS) entry which is preliminary data.</text>
</comment>
<reference evidence="7 8" key="1">
    <citation type="journal article" date="2019" name="PLoS Genet.">
        <title>Convergent evolution of linked mating-type loci in basidiomycete fungi.</title>
        <authorList>
            <person name="Sun S."/>
            <person name="Coelho M.A."/>
            <person name="Heitman J."/>
            <person name="Nowrousian M."/>
        </authorList>
    </citation>
    <scope>NUCLEOTIDE SEQUENCE [LARGE SCALE GENOMIC DNA]</scope>
    <source>
        <strain evidence="7 8">CBS 4282</strain>
    </source>
</reference>
<proteinExistence type="inferred from homology"/>
<evidence type="ECO:0000256" key="5">
    <source>
        <dbReference type="ARBA" id="ARBA00039514"/>
    </source>
</evidence>
<keyword evidence="3" id="KW-0677">Repeat</keyword>
<evidence type="ECO:0000256" key="2">
    <source>
        <dbReference type="ARBA" id="ARBA00022574"/>
    </source>
</evidence>